<name>A0ABU6ZFI5_9FABA</name>
<keyword evidence="3" id="KW-1185">Reference proteome</keyword>
<organism evidence="2 3">
    <name type="scientific">Stylosanthes scabra</name>
    <dbReference type="NCBI Taxonomy" id="79078"/>
    <lineage>
        <taxon>Eukaryota</taxon>
        <taxon>Viridiplantae</taxon>
        <taxon>Streptophyta</taxon>
        <taxon>Embryophyta</taxon>
        <taxon>Tracheophyta</taxon>
        <taxon>Spermatophyta</taxon>
        <taxon>Magnoliopsida</taxon>
        <taxon>eudicotyledons</taxon>
        <taxon>Gunneridae</taxon>
        <taxon>Pentapetalae</taxon>
        <taxon>rosids</taxon>
        <taxon>fabids</taxon>
        <taxon>Fabales</taxon>
        <taxon>Fabaceae</taxon>
        <taxon>Papilionoideae</taxon>
        <taxon>50 kb inversion clade</taxon>
        <taxon>dalbergioids sensu lato</taxon>
        <taxon>Dalbergieae</taxon>
        <taxon>Pterocarpus clade</taxon>
        <taxon>Stylosanthes</taxon>
    </lineage>
</organism>
<dbReference type="Proteomes" id="UP001341840">
    <property type="component" value="Unassembled WGS sequence"/>
</dbReference>
<accession>A0ABU6ZFI5</accession>
<reference evidence="2 3" key="1">
    <citation type="journal article" date="2023" name="Plants (Basel)">
        <title>Bridging the Gap: Combining Genomics and Transcriptomics Approaches to Understand Stylosanthes scabra, an Orphan Legume from the Brazilian Caatinga.</title>
        <authorList>
            <person name="Ferreira-Neto J.R.C."/>
            <person name="da Silva M.D."/>
            <person name="Binneck E."/>
            <person name="de Melo N.F."/>
            <person name="da Silva R.H."/>
            <person name="de Melo A.L.T.M."/>
            <person name="Pandolfi V."/>
            <person name="Bustamante F.O."/>
            <person name="Brasileiro-Vidal A.C."/>
            <person name="Benko-Iseppon A.M."/>
        </authorList>
    </citation>
    <scope>NUCLEOTIDE SEQUENCE [LARGE SCALE GENOMIC DNA]</scope>
    <source>
        <tissue evidence="2">Leaves</tissue>
    </source>
</reference>
<gene>
    <name evidence="2" type="ORF">PIB30_047472</name>
</gene>
<proteinExistence type="predicted"/>
<feature type="region of interest" description="Disordered" evidence="1">
    <location>
        <begin position="37"/>
        <end position="71"/>
    </location>
</feature>
<dbReference type="EMBL" id="JASCZI010272164">
    <property type="protein sequence ID" value="MED6220715.1"/>
    <property type="molecule type" value="Genomic_DNA"/>
</dbReference>
<evidence type="ECO:0000313" key="2">
    <source>
        <dbReference type="EMBL" id="MED6220715.1"/>
    </source>
</evidence>
<evidence type="ECO:0000256" key="1">
    <source>
        <dbReference type="SAM" id="MobiDB-lite"/>
    </source>
</evidence>
<sequence>MKSIEPRLTAVDQWENRCAKLNGDLKMLNLQKIEAEKERAEAEHAKLKAEGDLKSASDSLKTLEKERDMDIERRKDMEAELDQEICDLRKLASDEKAHADKAEASLAKSETGREELVQMAQDSVTTTERALKAQISLLLPDFNVSQLGALKLLFTLAHESLSSFYLALLVQDSISPAKRWRSLAREEEPKGYIG</sequence>
<evidence type="ECO:0000313" key="3">
    <source>
        <dbReference type="Proteomes" id="UP001341840"/>
    </source>
</evidence>
<comment type="caution">
    <text evidence="2">The sequence shown here is derived from an EMBL/GenBank/DDBJ whole genome shotgun (WGS) entry which is preliminary data.</text>
</comment>
<protein>
    <submittedName>
        <fullName evidence="2">Uncharacterized protein</fullName>
    </submittedName>
</protein>